<comment type="caution">
    <text evidence="2">The sequence shown here is derived from an EMBL/GenBank/DDBJ whole genome shotgun (WGS) entry which is preliminary data.</text>
</comment>
<accession>A0A8J4UJD2</accession>
<name>A0A8J4UJD2_CLAMG</name>
<feature type="non-terminal residue" evidence="2">
    <location>
        <position position="1"/>
    </location>
</feature>
<protein>
    <submittedName>
        <fullName evidence="2">Teneurin-3-like</fullName>
    </submittedName>
</protein>
<dbReference type="AlphaFoldDB" id="A0A8J4UJD2"/>
<evidence type="ECO:0000313" key="3">
    <source>
        <dbReference type="Proteomes" id="UP000727407"/>
    </source>
</evidence>
<dbReference type="EMBL" id="QNUK01000183">
    <property type="protein sequence ID" value="KAF5898932.1"/>
    <property type="molecule type" value="Genomic_DNA"/>
</dbReference>
<dbReference type="Proteomes" id="UP000727407">
    <property type="component" value="Unassembled WGS sequence"/>
</dbReference>
<feature type="region of interest" description="Disordered" evidence="1">
    <location>
        <begin position="1"/>
        <end position="31"/>
    </location>
</feature>
<reference evidence="2" key="1">
    <citation type="submission" date="2020-07" db="EMBL/GenBank/DDBJ databases">
        <title>Clarias magur genome sequencing, assembly and annotation.</title>
        <authorList>
            <person name="Kushwaha B."/>
            <person name="Kumar R."/>
            <person name="Das P."/>
            <person name="Joshi C.G."/>
            <person name="Kumar D."/>
            <person name="Nagpure N.S."/>
            <person name="Pandey M."/>
            <person name="Agarwal S."/>
            <person name="Srivastava S."/>
            <person name="Singh M."/>
            <person name="Sahoo L."/>
            <person name="Jayasankar P."/>
            <person name="Meher P.K."/>
            <person name="Koringa P.G."/>
            <person name="Iquebal M.A."/>
            <person name="Das S.P."/>
            <person name="Bit A."/>
            <person name="Patnaik S."/>
            <person name="Patel N."/>
            <person name="Shah T.M."/>
            <person name="Hinsu A."/>
            <person name="Jena J.K."/>
        </authorList>
    </citation>
    <scope>NUCLEOTIDE SEQUENCE</scope>
    <source>
        <strain evidence="2">CIFAMagur01</strain>
        <tissue evidence="2">Testis</tissue>
    </source>
</reference>
<evidence type="ECO:0000313" key="2">
    <source>
        <dbReference type="EMBL" id="KAF5898932.1"/>
    </source>
</evidence>
<evidence type="ECO:0000256" key="1">
    <source>
        <dbReference type="SAM" id="MobiDB-lite"/>
    </source>
</evidence>
<proteinExistence type="predicted"/>
<keyword evidence="3" id="KW-1185">Reference proteome</keyword>
<gene>
    <name evidence="2" type="ORF">DAT39_011327</name>
</gene>
<sequence length="56" mass="6356">MEIMERLLSSQEAPPPPAPHHHKQHLSINTPLTNQKPEFQSASECVQLQENWVLGT</sequence>
<organism evidence="2 3">
    <name type="scientific">Clarias magur</name>
    <name type="common">Asian catfish</name>
    <name type="synonym">Macropteronotus magur</name>
    <dbReference type="NCBI Taxonomy" id="1594786"/>
    <lineage>
        <taxon>Eukaryota</taxon>
        <taxon>Metazoa</taxon>
        <taxon>Chordata</taxon>
        <taxon>Craniata</taxon>
        <taxon>Vertebrata</taxon>
        <taxon>Euteleostomi</taxon>
        <taxon>Actinopterygii</taxon>
        <taxon>Neopterygii</taxon>
        <taxon>Teleostei</taxon>
        <taxon>Ostariophysi</taxon>
        <taxon>Siluriformes</taxon>
        <taxon>Clariidae</taxon>
        <taxon>Clarias</taxon>
    </lineage>
</organism>